<dbReference type="GO" id="GO:0036297">
    <property type="term" value="P:interstrand cross-link repair"/>
    <property type="evidence" value="ECO:0000318"/>
    <property type="project" value="GO_Central"/>
</dbReference>
<dbReference type="EMBL" id="NBSK02000003">
    <property type="protein sequence ID" value="KAJ0218441.1"/>
    <property type="molecule type" value="Genomic_DNA"/>
</dbReference>
<comment type="similarity">
    <text evidence="4">Belongs to the DNA repair metallo-beta-lactamase (DRMBL) family.</text>
</comment>
<comment type="caution">
    <text evidence="22">The sequence shown here is derived from an EMBL/GenBank/DDBJ whole genome shotgun (WGS) entry which is preliminary data.</text>
</comment>
<evidence type="ECO:0000256" key="6">
    <source>
        <dbReference type="ARBA" id="ARBA00022454"/>
    </source>
</evidence>
<keyword evidence="9" id="KW-0227">DNA damage</keyword>
<evidence type="ECO:0000256" key="5">
    <source>
        <dbReference type="ARBA" id="ARBA00012865"/>
    </source>
</evidence>
<evidence type="ECO:0000259" key="21">
    <source>
        <dbReference type="Pfam" id="PF07522"/>
    </source>
</evidence>
<evidence type="ECO:0000256" key="19">
    <source>
        <dbReference type="ARBA" id="ARBA00042677"/>
    </source>
</evidence>
<evidence type="ECO:0000256" key="16">
    <source>
        <dbReference type="ARBA" id="ARBA00039555"/>
    </source>
</evidence>
<dbReference type="SUPFAM" id="SSF56281">
    <property type="entry name" value="Metallo-hydrolase/oxidoreductase"/>
    <property type="match status" value="1"/>
</dbReference>
<keyword evidence="10" id="KW-0378">Hydrolase</keyword>
<evidence type="ECO:0000256" key="2">
    <source>
        <dbReference type="ARBA" id="ARBA00004123"/>
    </source>
</evidence>
<evidence type="ECO:0000256" key="11">
    <source>
        <dbReference type="ARBA" id="ARBA00022839"/>
    </source>
</evidence>
<evidence type="ECO:0000256" key="13">
    <source>
        <dbReference type="ARBA" id="ARBA00023172"/>
    </source>
</evidence>
<accession>A0A9R1W976</accession>
<dbReference type="InterPro" id="IPR036866">
    <property type="entry name" value="RibonucZ/Hydroxyglut_hydro"/>
</dbReference>
<keyword evidence="23" id="KW-1185">Reference proteome</keyword>
<evidence type="ECO:0000256" key="7">
    <source>
        <dbReference type="ARBA" id="ARBA00022722"/>
    </source>
</evidence>
<dbReference type="Pfam" id="PF07522">
    <property type="entry name" value="DRMBL"/>
    <property type="match status" value="1"/>
</dbReference>
<dbReference type="AlphaFoldDB" id="A0A9R1W976"/>
<keyword evidence="15" id="KW-0539">Nucleus</keyword>
<dbReference type="GO" id="GO:0008800">
    <property type="term" value="F:beta-lactamase activity"/>
    <property type="evidence" value="ECO:0007669"/>
    <property type="project" value="UniProtKB-EC"/>
</dbReference>
<name>A0A9R1W976_LACSA</name>
<evidence type="ECO:0000313" key="23">
    <source>
        <dbReference type="Proteomes" id="UP000235145"/>
    </source>
</evidence>
<dbReference type="InterPro" id="IPR011084">
    <property type="entry name" value="DRMBL"/>
</dbReference>
<dbReference type="GO" id="GO:0003684">
    <property type="term" value="F:damaged DNA binding"/>
    <property type="evidence" value="ECO:0000318"/>
    <property type="project" value="GO_Central"/>
</dbReference>
<dbReference type="GO" id="GO:0006303">
    <property type="term" value="P:double-strand break repair via nonhomologous end joining"/>
    <property type="evidence" value="ECO:0000318"/>
    <property type="project" value="GO_Central"/>
</dbReference>
<evidence type="ECO:0000256" key="4">
    <source>
        <dbReference type="ARBA" id="ARBA00010304"/>
    </source>
</evidence>
<sequence length="419" mass="47925">MVLGMISVDRWAEGSQVYFLTHLHADHTAGLSSRWKKGPLFCSSITAKLFSPKFPGFDLSLLRVLEIGQWYSLSLVSLWSGLETRVEVIAIDANHCPGAVMYLFRGDFGNMLYTGDFRWEVASKITEMGKNMLLSALNNHKVDTLYIDNTYCNPSYSFPSRDVAAQQVVNIINSYPEHDIIIGIDSLGKEELLLYISNTLKVKDKDQKECMQLMQIWVWPERLQTMHILGLHDNFTTKTTLTRIRAVPRYSFSIETLQGLNTMRPTIGIMPSGLPWALNKNKSSCGLPSMKTETIDLDTGNRYRNKVEKQHEYIYTVAYSDHSCFTDIVDFVKFICPTHMKGIVSSSSSYVDPCYHLRHIYGTSSLYGKYMAEEDRESGKGKCKSDERLKRKRIKQYHSSLHKSRVSLLRRFKCGVKLD</sequence>
<evidence type="ECO:0000256" key="18">
    <source>
        <dbReference type="ARBA" id="ARBA00041693"/>
    </source>
</evidence>
<keyword evidence="12" id="KW-0779">Telomere</keyword>
<comment type="subcellular location">
    <subcellularLocation>
        <location evidence="3">Chromosome</location>
        <location evidence="3">Telomere</location>
    </subcellularLocation>
    <subcellularLocation>
        <location evidence="2">Nucleus</location>
    </subcellularLocation>
</comment>
<comment type="catalytic activity">
    <reaction evidence="1">
        <text>a beta-lactam + H2O = a substituted beta-amino acid</text>
        <dbReference type="Rhea" id="RHEA:20401"/>
        <dbReference type="ChEBI" id="CHEBI:15377"/>
        <dbReference type="ChEBI" id="CHEBI:35627"/>
        <dbReference type="ChEBI" id="CHEBI:140347"/>
        <dbReference type="EC" id="3.5.2.6"/>
    </reaction>
</comment>
<keyword evidence="8" id="KW-0255">Endonuclease</keyword>
<evidence type="ECO:0000256" key="1">
    <source>
        <dbReference type="ARBA" id="ARBA00001526"/>
    </source>
</evidence>
<protein>
    <recommendedName>
        <fullName evidence="16">5' exonuclease Apollo</fullName>
        <ecNumber evidence="5">3.5.2.6</ecNumber>
    </recommendedName>
    <alternativeName>
        <fullName evidence="18">DNA cross-link repair 1B protein</fullName>
    </alternativeName>
    <alternativeName>
        <fullName evidence="19">DNA cross-link repair 1C protein</fullName>
    </alternativeName>
    <alternativeName>
        <fullName evidence="17">Protein artemis</fullName>
    </alternativeName>
    <alternativeName>
        <fullName evidence="20">SNM1 homolog B</fullName>
    </alternativeName>
</protein>
<dbReference type="Gene3D" id="3.60.15.10">
    <property type="entry name" value="Ribonuclease Z/Hydroxyacylglutathione hydrolase-like"/>
    <property type="match status" value="1"/>
</dbReference>
<evidence type="ECO:0000256" key="8">
    <source>
        <dbReference type="ARBA" id="ARBA00022759"/>
    </source>
</evidence>
<dbReference type="Gene3D" id="3.40.50.12650">
    <property type="match status" value="1"/>
</dbReference>
<evidence type="ECO:0000313" key="22">
    <source>
        <dbReference type="EMBL" id="KAJ0218441.1"/>
    </source>
</evidence>
<organism evidence="22 23">
    <name type="scientific">Lactuca sativa</name>
    <name type="common">Garden lettuce</name>
    <dbReference type="NCBI Taxonomy" id="4236"/>
    <lineage>
        <taxon>Eukaryota</taxon>
        <taxon>Viridiplantae</taxon>
        <taxon>Streptophyta</taxon>
        <taxon>Embryophyta</taxon>
        <taxon>Tracheophyta</taxon>
        <taxon>Spermatophyta</taxon>
        <taxon>Magnoliopsida</taxon>
        <taxon>eudicotyledons</taxon>
        <taxon>Gunneridae</taxon>
        <taxon>Pentapetalae</taxon>
        <taxon>asterids</taxon>
        <taxon>campanulids</taxon>
        <taxon>Asterales</taxon>
        <taxon>Asteraceae</taxon>
        <taxon>Cichorioideae</taxon>
        <taxon>Cichorieae</taxon>
        <taxon>Lactucinae</taxon>
        <taxon>Lactuca</taxon>
    </lineage>
</organism>
<dbReference type="GO" id="GO:0005634">
    <property type="term" value="C:nucleus"/>
    <property type="evidence" value="ECO:0000318"/>
    <property type="project" value="GO_Central"/>
</dbReference>
<dbReference type="GO" id="GO:0035312">
    <property type="term" value="F:5'-3' DNA exonuclease activity"/>
    <property type="evidence" value="ECO:0000318"/>
    <property type="project" value="GO_Central"/>
</dbReference>
<dbReference type="PANTHER" id="PTHR23240:SF8">
    <property type="entry name" value="PROTEIN ARTEMIS"/>
    <property type="match status" value="1"/>
</dbReference>
<evidence type="ECO:0000256" key="15">
    <source>
        <dbReference type="ARBA" id="ARBA00023242"/>
    </source>
</evidence>
<dbReference type="GO" id="GO:0004519">
    <property type="term" value="F:endonuclease activity"/>
    <property type="evidence" value="ECO:0007669"/>
    <property type="project" value="UniProtKB-KW"/>
</dbReference>
<keyword evidence="7" id="KW-0540">Nuclease</keyword>
<keyword evidence="6" id="KW-0158">Chromosome</keyword>
<reference evidence="22 23" key="1">
    <citation type="journal article" date="2017" name="Nat. Commun.">
        <title>Genome assembly with in vitro proximity ligation data and whole-genome triplication in lettuce.</title>
        <authorList>
            <person name="Reyes-Chin-Wo S."/>
            <person name="Wang Z."/>
            <person name="Yang X."/>
            <person name="Kozik A."/>
            <person name="Arikit S."/>
            <person name="Song C."/>
            <person name="Xia L."/>
            <person name="Froenicke L."/>
            <person name="Lavelle D.O."/>
            <person name="Truco M.J."/>
            <person name="Xia R."/>
            <person name="Zhu S."/>
            <person name="Xu C."/>
            <person name="Xu H."/>
            <person name="Xu X."/>
            <person name="Cox K."/>
            <person name="Korf I."/>
            <person name="Meyers B.C."/>
            <person name="Michelmore R.W."/>
        </authorList>
    </citation>
    <scope>NUCLEOTIDE SEQUENCE [LARGE SCALE GENOMIC DNA]</scope>
    <source>
        <strain evidence="23">cv. Salinas</strain>
        <tissue evidence="22">Seedlings</tissue>
    </source>
</reference>
<evidence type="ECO:0000256" key="10">
    <source>
        <dbReference type="ARBA" id="ARBA00022801"/>
    </source>
</evidence>
<evidence type="ECO:0000256" key="14">
    <source>
        <dbReference type="ARBA" id="ARBA00023204"/>
    </source>
</evidence>
<keyword evidence="13" id="KW-0233">DNA recombination</keyword>
<evidence type="ECO:0000256" key="20">
    <source>
        <dbReference type="ARBA" id="ARBA00042738"/>
    </source>
</evidence>
<evidence type="ECO:0000256" key="12">
    <source>
        <dbReference type="ARBA" id="ARBA00022895"/>
    </source>
</evidence>
<keyword evidence="14" id="KW-0234">DNA repair</keyword>
<gene>
    <name evidence="22" type="ORF">LSAT_V11C300118410</name>
</gene>
<dbReference type="Proteomes" id="UP000235145">
    <property type="component" value="Unassembled WGS sequence"/>
</dbReference>
<dbReference type="PANTHER" id="PTHR23240">
    <property type="entry name" value="DNA CROSS-LINK REPAIR PROTEIN PSO2/SNM1-RELATED"/>
    <property type="match status" value="1"/>
</dbReference>
<evidence type="ECO:0000256" key="17">
    <source>
        <dbReference type="ARBA" id="ARBA00039759"/>
    </source>
</evidence>
<dbReference type="FunFam" id="3.40.50.12650:FF:000003">
    <property type="entry name" value="DNA cross-link repair 1B"/>
    <property type="match status" value="1"/>
</dbReference>
<evidence type="ECO:0000256" key="3">
    <source>
        <dbReference type="ARBA" id="ARBA00004574"/>
    </source>
</evidence>
<proteinExistence type="inferred from homology"/>
<dbReference type="EC" id="3.5.2.6" evidence="5"/>
<dbReference type="GO" id="GO:0000781">
    <property type="term" value="C:chromosome, telomeric region"/>
    <property type="evidence" value="ECO:0007669"/>
    <property type="project" value="UniProtKB-SubCell"/>
</dbReference>
<dbReference type="GO" id="GO:0006310">
    <property type="term" value="P:DNA recombination"/>
    <property type="evidence" value="ECO:0007669"/>
    <property type="project" value="UniProtKB-KW"/>
</dbReference>
<feature type="domain" description="DNA repair metallo-beta-lactamase" evidence="21">
    <location>
        <begin position="232"/>
        <end position="340"/>
    </location>
</feature>
<keyword evidence="11" id="KW-0269">Exonuclease</keyword>
<evidence type="ECO:0000256" key="9">
    <source>
        <dbReference type="ARBA" id="ARBA00022763"/>
    </source>
</evidence>